<protein>
    <submittedName>
        <fullName evidence="5">Zinc-binding domain-containing protein</fullName>
    </submittedName>
</protein>
<keyword evidence="2" id="KW-0863">Zinc-finger</keyword>
<evidence type="ECO:0000256" key="2">
    <source>
        <dbReference type="ARBA" id="ARBA00022771"/>
    </source>
</evidence>
<dbReference type="AlphaFoldDB" id="A0AA40EKS9"/>
<dbReference type="Pfam" id="PF13695">
    <property type="entry name" value="Zn_ribbon_3CxxC"/>
    <property type="match status" value="1"/>
</dbReference>
<feature type="domain" description="3CxxC-type" evidence="4">
    <location>
        <begin position="4"/>
        <end position="104"/>
    </location>
</feature>
<keyword evidence="6" id="KW-1185">Reference proteome</keyword>
<evidence type="ECO:0000259" key="4">
    <source>
        <dbReference type="SMART" id="SM01328"/>
    </source>
</evidence>
<organism evidence="5 6">
    <name type="scientific">Schizothecium vesticola</name>
    <dbReference type="NCBI Taxonomy" id="314040"/>
    <lineage>
        <taxon>Eukaryota</taxon>
        <taxon>Fungi</taxon>
        <taxon>Dikarya</taxon>
        <taxon>Ascomycota</taxon>
        <taxon>Pezizomycotina</taxon>
        <taxon>Sordariomycetes</taxon>
        <taxon>Sordariomycetidae</taxon>
        <taxon>Sordariales</taxon>
        <taxon>Schizotheciaceae</taxon>
        <taxon>Schizothecium</taxon>
    </lineage>
</organism>
<evidence type="ECO:0000256" key="1">
    <source>
        <dbReference type="ARBA" id="ARBA00022723"/>
    </source>
</evidence>
<feature type="non-terminal residue" evidence="5">
    <location>
        <position position="1"/>
    </location>
</feature>
<keyword evidence="1" id="KW-0479">Metal-binding</keyword>
<gene>
    <name evidence="5" type="ORF">B0T18DRAFT_331407</name>
</gene>
<accession>A0AA40EKS9</accession>
<dbReference type="SMART" id="SM01328">
    <property type="entry name" value="zf-3CxxC"/>
    <property type="match status" value="1"/>
</dbReference>
<dbReference type="InterPro" id="IPR027377">
    <property type="entry name" value="ZAR1/RTP1-5-like_Znf-3CxxC"/>
</dbReference>
<evidence type="ECO:0000313" key="5">
    <source>
        <dbReference type="EMBL" id="KAK0741110.1"/>
    </source>
</evidence>
<comment type="caution">
    <text evidence="5">The sequence shown here is derived from an EMBL/GenBank/DDBJ whole genome shotgun (WGS) entry which is preliminary data.</text>
</comment>
<name>A0AA40EKS9_9PEZI</name>
<reference evidence="5" key="1">
    <citation type="submission" date="2023-06" db="EMBL/GenBank/DDBJ databases">
        <title>Genome-scale phylogeny and comparative genomics of the fungal order Sordariales.</title>
        <authorList>
            <consortium name="Lawrence Berkeley National Laboratory"/>
            <person name="Hensen N."/>
            <person name="Bonometti L."/>
            <person name="Westerberg I."/>
            <person name="Brannstrom I.O."/>
            <person name="Guillou S."/>
            <person name="Cros-Aarteil S."/>
            <person name="Calhoun S."/>
            <person name="Haridas S."/>
            <person name="Kuo A."/>
            <person name="Mondo S."/>
            <person name="Pangilinan J."/>
            <person name="Riley R."/>
            <person name="LaButti K."/>
            <person name="Andreopoulos B."/>
            <person name="Lipzen A."/>
            <person name="Chen C."/>
            <person name="Yanf M."/>
            <person name="Daum C."/>
            <person name="Ng V."/>
            <person name="Clum A."/>
            <person name="Steindorff A."/>
            <person name="Ohm R."/>
            <person name="Martin F."/>
            <person name="Silar P."/>
            <person name="Natvig D."/>
            <person name="Lalanne C."/>
            <person name="Gautier V."/>
            <person name="Ament-velasquez S.L."/>
            <person name="Kruys A."/>
            <person name="Hutchinson M.I."/>
            <person name="Powell A.J."/>
            <person name="Barry K."/>
            <person name="Miller A.N."/>
            <person name="Grigoriev I.V."/>
            <person name="Debuchy R."/>
            <person name="Gladieux P."/>
            <person name="Thoren M.H."/>
            <person name="Johannesson H."/>
        </authorList>
    </citation>
    <scope>NUCLEOTIDE SEQUENCE</scope>
    <source>
        <strain evidence="5">SMH3187-1</strain>
    </source>
</reference>
<proteinExistence type="predicted"/>
<evidence type="ECO:0000256" key="3">
    <source>
        <dbReference type="ARBA" id="ARBA00022833"/>
    </source>
</evidence>
<keyword evidence="3" id="KW-0862">Zinc</keyword>
<sequence length="111" mass="12841">HQTNLVATFRCPNPTCKGRRWPSGVVFTAIHAYHDNTYNATVYNQRCRACNTLGNIKLDVDVYVERVSYWLKKWAGVKMEPPHAEENKNTPLYEEEHCEGCKAGLCRRGRR</sequence>
<dbReference type="EMBL" id="JAUKUD010000006">
    <property type="protein sequence ID" value="KAK0741110.1"/>
    <property type="molecule type" value="Genomic_DNA"/>
</dbReference>
<dbReference type="Proteomes" id="UP001172155">
    <property type="component" value="Unassembled WGS sequence"/>
</dbReference>
<dbReference type="GO" id="GO:0008270">
    <property type="term" value="F:zinc ion binding"/>
    <property type="evidence" value="ECO:0007669"/>
    <property type="project" value="UniProtKB-KW"/>
</dbReference>
<evidence type="ECO:0000313" key="6">
    <source>
        <dbReference type="Proteomes" id="UP001172155"/>
    </source>
</evidence>